<reference evidence="2" key="1">
    <citation type="journal article" date="2020" name="mSystems">
        <title>Genome- and Community-Level Interaction Insights into Carbon Utilization and Element Cycling Functions of Hydrothermarchaeota in Hydrothermal Sediment.</title>
        <authorList>
            <person name="Zhou Z."/>
            <person name="Liu Y."/>
            <person name="Xu W."/>
            <person name="Pan J."/>
            <person name="Luo Z.H."/>
            <person name="Li M."/>
        </authorList>
    </citation>
    <scope>NUCLEOTIDE SEQUENCE [LARGE SCALE GENOMIC DNA]</scope>
    <source>
        <strain evidence="2">SpSt-556</strain>
    </source>
</reference>
<proteinExistence type="predicted"/>
<dbReference type="SUPFAM" id="SSF55797">
    <property type="entry name" value="PR-1-like"/>
    <property type="match status" value="1"/>
</dbReference>
<gene>
    <name evidence="2" type="ORF">ENT17_07285</name>
</gene>
<dbReference type="Pfam" id="PF00188">
    <property type="entry name" value="CAP"/>
    <property type="match status" value="1"/>
</dbReference>
<dbReference type="AlphaFoldDB" id="A0A7C4Q1W2"/>
<dbReference type="PANTHER" id="PTHR31157:SF1">
    <property type="entry name" value="SCP DOMAIN-CONTAINING PROTEIN"/>
    <property type="match status" value="1"/>
</dbReference>
<accession>A0A7C4Q1W2</accession>
<name>A0A7C4Q1W2_9CHLR</name>
<dbReference type="EMBL" id="DSXR01000074">
    <property type="protein sequence ID" value="HGS87407.1"/>
    <property type="molecule type" value="Genomic_DNA"/>
</dbReference>
<evidence type="ECO:0000259" key="1">
    <source>
        <dbReference type="Pfam" id="PF00188"/>
    </source>
</evidence>
<dbReference type="PANTHER" id="PTHR31157">
    <property type="entry name" value="SCP DOMAIN-CONTAINING PROTEIN"/>
    <property type="match status" value="1"/>
</dbReference>
<protein>
    <submittedName>
        <fullName evidence="2">CAP domain-containing protein</fullName>
    </submittedName>
</protein>
<dbReference type="InterPro" id="IPR014044">
    <property type="entry name" value="CAP_dom"/>
</dbReference>
<feature type="domain" description="SCP" evidence="1">
    <location>
        <begin position="79"/>
        <end position="199"/>
    </location>
</feature>
<dbReference type="CDD" id="cd05379">
    <property type="entry name" value="CAP_bacterial"/>
    <property type="match status" value="1"/>
</dbReference>
<dbReference type="Gene3D" id="3.40.33.10">
    <property type="entry name" value="CAP"/>
    <property type="match status" value="1"/>
</dbReference>
<dbReference type="InterPro" id="IPR035940">
    <property type="entry name" value="CAP_sf"/>
</dbReference>
<evidence type="ECO:0000313" key="2">
    <source>
        <dbReference type="EMBL" id="HGS87407.1"/>
    </source>
</evidence>
<organism evidence="2">
    <name type="scientific">Bellilinea caldifistulae</name>
    <dbReference type="NCBI Taxonomy" id="360411"/>
    <lineage>
        <taxon>Bacteria</taxon>
        <taxon>Bacillati</taxon>
        <taxon>Chloroflexota</taxon>
        <taxon>Anaerolineae</taxon>
        <taxon>Anaerolineales</taxon>
        <taxon>Anaerolineaceae</taxon>
        <taxon>Bellilinea</taxon>
    </lineage>
</organism>
<sequence length="412" mass="45872">MRKISMKYLYKMFNPLCLLLVAVLAVAGFWSTRAVLADDDVTPLGEAVSLEEGEAEIQFTGCDVRYFETVNDRFEHHVVELVNEERNKQNLPPLKRNRDLDYAARYHARDMAEDGYFNHDSYDGGVKVCGWSTRVGKFYTGWNSLAENIAAGYATPDDVVRGWMNSSGHRANILSSSNREIGVGYWPGGSYGKYWVQDFGRRSTVYPIVINLEYAQTTSPDVQLYIYGQGLWSEMRLRNDEGAWGPWQPFQPRLNWRLNWVKGIRTVTVELRNGSQTSQSSDTIELTTGESQLDVQPAGLTFFYETGSGRVIPPSAAFSILNTGSDAALNWTVENITGDWFSLSPSAGSTPGSLVISPVHDPGLFVQNEILSGGLTIRSSGSNPVAGSPKQVVVQLLVVEQVRQVYLPMVKR</sequence>
<comment type="caution">
    <text evidence="2">The sequence shown here is derived from an EMBL/GenBank/DDBJ whole genome shotgun (WGS) entry which is preliminary data.</text>
</comment>